<evidence type="ECO:0000313" key="3">
    <source>
        <dbReference type="Proteomes" id="UP000278351"/>
    </source>
</evidence>
<keyword evidence="3" id="KW-1185">Reference proteome</keyword>
<dbReference type="EMBL" id="RPDH01000002">
    <property type="protein sequence ID" value="RPE07950.1"/>
    <property type="molecule type" value="Genomic_DNA"/>
</dbReference>
<accession>A0A3N4PW44</accession>
<proteinExistence type="predicted"/>
<gene>
    <name evidence="2" type="ORF">EGT74_12805</name>
</gene>
<dbReference type="OrthoDB" id="655928at2"/>
<dbReference type="Proteomes" id="UP000278351">
    <property type="component" value="Unassembled WGS sequence"/>
</dbReference>
<dbReference type="RefSeq" id="WP_123846950.1">
    <property type="nucleotide sequence ID" value="NZ_RPDH01000002.1"/>
</dbReference>
<name>A0A3N4PW44_9BACT</name>
<evidence type="ECO:0000256" key="1">
    <source>
        <dbReference type="SAM" id="SignalP"/>
    </source>
</evidence>
<dbReference type="AlphaFoldDB" id="A0A3N4PW44"/>
<protein>
    <submittedName>
        <fullName evidence="2">Uncharacterized protein</fullName>
    </submittedName>
</protein>
<feature type="chain" id="PRO_5018059538" evidence="1">
    <location>
        <begin position="22"/>
        <end position="746"/>
    </location>
</feature>
<organism evidence="2 3">
    <name type="scientific">Chitinophaga lutea</name>
    <dbReference type="NCBI Taxonomy" id="2488634"/>
    <lineage>
        <taxon>Bacteria</taxon>
        <taxon>Pseudomonadati</taxon>
        <taxon>Bacteroidota</taxon>
        <taxon>Chitinophagia</taxon>
        <taxon>Chitinophagales</taxon>
        <taxon>Chitinophagaceae</taxon>
        <taxon>Chitinophaga</taxon>
    </lineage>
</organism>
<comment type="caution">
    <text evidence="2">The sequence shown here is derived from an EMBL/GenBank/DDBJ whole genome shotgun (WGS) entry which is preliminary data.</text>
</comment>
<reference evidence="2 3" key="1">
    <citation type="submission" date="2018-11" db="EMBL/GenBank/DDBJ databases">
        <title>Chitinophaga lutea sp.nov., isolate from arsenic contaminated soil.</title>
        <authorList>
            <person name="Zong Y."/>
        </authorList>
    </citation>
    <scope>NUCLEOTIDE SEQUENCE [LARGE SCALE GENOMIC DNA]</scope>
    <source>
        <strain evidence="2 3">ZY74</strain>
    </source>
</reference>
<keyword evidence="1" id="KW-0732">Signal</keyword>
<evidence type="ECO:0000313" key="2">
    <source>
        <dbReference type="EMBL" id="RPE07950.1"/>
    </source>
</evidence>
<sequence length="746" mass="83681">MKKWFPGWLMLFLLWSITLPAQQITLDSNGRVTQMKLPDKPAPFAISISSRFDNEAIWRGVSDALSEKLDATVRNLKDTGQAYLQYYDQLWTTTVRAQVVKELEAIGSWLKDEQAIVTAVHLRPFFTALQQLRAAAGNKGFYELNGRPLGSRNTVTTDVYDDVVNAYHLKITANSLYNKFLTDLFRTTFPLADNSGLNQLSATDFNTTTETALKTLLDRAQQLSGVHVNNMDSARQDAIFQLDADVNANPVVTAVQGSAYFKNWVWMRKGEPTINPFELKAKDEARGRQRPRQFTRNENKSLLGEMTRGNRLLNDILLPADDQKNVRNIHYFRLGAALNKTNEIKTPVRGNENVKINMHNTGQEERLELLLLSKEAHSGRNNFVTGLDTSVSMLLRVITLMNPTASLWGTVGGLLGGAKSAAEAEAFTGAMLLRDSVRPVTVIWSALETDLRKLNMYNAFLFESSKKCPDVIRLVHEGKVDEGETYIRHYVECYMKAYDGFATALERLSIDSLVIANTYTAVWESNLPPSDVSLAPPSATPLFRTEILETGEVDEDVTSKYAVRSYFSRPDTAAKRMVKDSLTAATFSIKNGKLKWVDVSAGLAFTLPNKYYGINTVTFNTNAAPTITTKRETVSVVAGLNIYVARINMLDDHWFHSPKCPFYSRLSFFVGLNIPDVMNHFYPGISYDLIPGFKLVGGVHLYRHTKYRIRNNAETDKTVSLHDAGPFLSLNISPDILLKGFNVFKK</sequence>
<feature type="signal peptide" evidence="1">
    <location>
        <begin position="1"/>
        <end position="21"/>
    </location>
</feature>